<proteinExistence type="predicted"/>
<dbReference type="GeneID" id="20643391"/>
<feature type="compositionally biased region" description="Low complexity" evidence="2">
    <location>
        <begin position="362"/>
        <end position="381"/>
    </location>
</feature>
<dbReference type="PROSITE" id="PS50222">
    <property type="entry name" value="EF_HAND_2"/>
    <property type="match status" value="1"/>
</dbReference>
<dbReference type="InParanoid" id="G4YZC1"/>
<dbReference type="SUPFAM" id="SSF54001">
    <property type="entry name" value="Cysteine proteinases"/>
    <property type="match status" value="1"/>
</dbReference>
<organism evidence="6 7">
    <name type="scientific">Phytophthora sojae (strain P6497)</name>
    <name type="common">Soybean stem and root rot agent</name>
    <name type="synonym">Phytophthora megasperma f. sp. glycines</name>
    <dbReference type="NCBI Taxonomy" id="1094619"/>
    <lineage>
        <taxon>Eukaryota</taxon>
        <taxon>Sar</taxon>
        <taxon>Stramenopiles</taxon>
        <taxon>Oomycota</taxon>
        <taxon>Peronosporomycetes</taxon>
        <taxon>Peronosporales</taxon>
        <taxon>Peronosporaceae</taxon>
        <taxon>Phytophthora</taxon>
    </lineage>
</organism>
<dbReference type="InterPro" id="IPR002048">
    <property type="entry name" value="EF_hand_dom"/>
</dbReference>
<feature type="compositionally biased region" description="Low complexity" evidence="2">
    <location>
        <begin position="96"/>
        <end position="117"/>
    </location>
</feature>
<dbReference type="GO" id="GO:0016579">
    <property type="term" value="P:protein deubiquitination"/>
    <property type="evidence" value="ECO:0007669"/>
    <property type="project" value="InterPro"/>
</dbReference>
<feature type="region of interest" description="Disordered" evidence="2">
    <location>
        <begin position="74"/>
        <end position="117"/>
    </location>
</feature>
<dbReference type="InterPro" id="IPR006615">
    <property type="entry name" value="Pept_C19_DUSP"/>
</dbReference>
<feature type="domain" description="EF-hand" evidence="3">
    <location>
        <begin position="171"/>
        <end position="206"/>
    </location>
</feature>
<keyword evidence="7" id="KW-1185">Reference proteome</keyword>
<dbReference type="Gene3D" id="1.10.238.10">
    <property type="entry name" value="EF-hand"/>
    <property type="match status" value="1"/>
</dbReference>
<feature type="compositionally biased region" description="Basic and acidic residues" evidence="2">
    <location>
        <begin position="1329"/>
        <end position="1339"/>
    </location>
</feature>
<dbReference type="PROSITE" id="PS00972">
    <property type="entry name" value="USP_1"/>
    <property type="match status" value="1"/>
</dbReference>
<accession>G4YZC1</accession>
<dbReference type="InterPro" id="IPR028889">
    <property type="entry name" value="USP"/>
</dbReference>
<dbReference type="RefSeq" id="XP_009519884.1">
    <property type="nucleotide sequence ID" value="XM_009521589.1"/>
</dbReference>
<dbReference type="PROSITE" id="PS51283">
    <property type="entry name" value="DUSP"/>
    <property type="match status" value="1"/>
</dbReference>
<dbReference type="InterPro" id="IPR018200">
    <property type="entry name" value="USP_CS"/>
</dbReference>
<dbReference type="SMART" id="SM00695">
    <property type="entry name" value="DUSP"/>
    <property type="match status" value="1"/>
</dbReference>
<dbReference type="InterPro" id="IPR018247">
    <property type="entry name" value="EF_Hand_1_Ca_BS"/>
</dbReference>
<dbReference type="EMBL" id="JH159152">
    <property type="protein sequence ID" value="EGZ24596.1"/>
    <property type="molecule type" value="Genomic_DNA"/>
</dbReference>
<dbReference type="InterPro" id="IPR050185">
    <property type="entry name" value="Ub_carboxyl-term_hydrolase"/>
</dbReference>
<dbReference type="STRING" id="1094619.G4YZC1"/>
<reference evidence="6 7" key="1">
    <citation type="journal article" date="2006" name="Science">
        <title>Phytophthora genome sequences uncover evolutionary origins and mechanisms of pathogenesis.</title>
        <authorList>
            <person name="Tyler B.M."/>
            <person name="Tripathy S."/>
            <person name="Zhang X."/>
            <person name="Dehal P."/>
            <person name="Jiang R.H."/>
            <person name="Aerts A."/>
            <person name="Arredondo F.D."/>
            <person name="Baxter L."/>
            <person name="Bensasson D."/>
            <person name="Beynon J.L."/>
            <person name="Chapman J."/>
            <person name="Damasceno C.M."/>
            <person name="Dorrance A.E."/>
            <person name="Dou D."/>
            <person name="Dickerman A.W."/>
            <person name="Dubchak I.L."/>
            <person name="Garbelotto M."/>
            <person name="Gijzen M."/>
            <person name="Gordon S.G."/>
            <person name="Govers F."/>
            <person name="Grunwald N.J."/>
            <person name="Huang W."/>
            <person name="Ivors K.L."/>
            <person name="Jones R.W."/>
            <person name="Kamoun S."/>
            <person name="Krampis K."/>
            <person name="Lamour K.H."/>
            <person name="Lee M.K."/>
            <person name="McDonald W.H."/>
            <person name="Medina M."/>
            <person name="Meijer H.J."/>
            <person name="Nordberg E.K."/>
            <person name="Maclean D.J."/>
            <person name="Ospina-Giraldo M.D."/>
            <person name="Morris P.F."/>
            <person name="Phuntumart V."/>
            <person name="Putnam N.H."/>
            <person name="Rash S."/>
            <person name="Rose J.K."/>
            <person name="Sakihama Y."/>
            <person name="Salamov A.A."/>
            <person name="Savidor A."/>
            <person name="Scheuring C.F."/>
            <person name="Smith B.M."/>
            <person name="Sobral B.W."/>
            <person name="Terry A."/>
            <person name="Torto-Alalibo T.A."/>
            <person name="Win J."/>
            <person name="Xu Z."/>
            <person name="Zhang H."/>
            <person name="Grigoriev I.V."/>
            <person name="Rokhsar D.S."/>
            <person name="Boore J.L."/>
        </authorList>
    </citation>
    <scope>NUCLEOTIDE SEQUENCE [LARGE SCALE GENOMIC DNA]</scope>
    <source>
        <strain evidence="6 7">P6497</strain>
    </source>
</reference>
<feature type="domain" description="DUSP" evidence="5">
    <location>
        <begin position="305"/>
        <end position="443"/>
    </location>
</feature>
<dbReference type="PROSITE" id="PS00973">
    <property type="entry name" value="USP_2"/>
    <property type="match status" value="1"/>
</dbReference>
<feature type="compositionally biased region" description="Basic residues" evidence="2">
    <location>
        <begin position="18"/>
        <end position="27"/>
    </location>
</feature>
<feature type="region of interest" description="Disordered" evidence="2">
    <location>
        <begin position="1"/>
        <end position="44"/>
    </location>
</feature>
<feature type="compositionally biased region" description="Polar residues" evidence="2">
    <location>
        <begin position="350"/>
        <end position="361"/>
    </location>
</feature>
<dbReference type="OMA" id="HWICERC"/>
<dbReference type="SUPFAM" id="SSF143791">
    <property type="entry name" value="DUSP-like"/>
    <property type="match status" value="1"/>
</dbReference>
<dbReference type="Pfam" id="PF00443">
    <property type="entry name" value="UCH"/>
    <property type="match status" value="1"/>
</dbReference>
<feature type="region of interest" description="Disordered" evidence="2">
    <location>
        <begin position="347"/>
        <end position="399"/>
    </location>
</feature>
<evidence type="ECO:0000256" key="1">
    <source>
        <dbReference type="ARBA" id="ARBA00022837"/>
    </source>
</evidence>
<dbReference type="InterPro" id="IPR001394">
    <property type="entry name" value="Peptidase_C19_UCH"/>
</dbReference>
<dbReference type="CDD" id="cd20104">
    <property type="entry name" value="MBT_PHF20L1-like"/>
    <property type="match status" value="1"/>
</dbReference>
<evidence type="ECO:0000259" key="3">
    <source>
        <dbReference type="PROSITE" id="PS50222"/>
    </source>
</evidence>
<dbReference type="PANTHER" id="PTHR21646:SF46">
    <property type="entry name" value="UBIQUITIN CARBOXYL-TERMINAL HYDROLASE"/>
    <property type="match status" value="1"/>
</dbReference>
<dbReference type="GO" id="GO:0004843">
    <property type="term" value="F:cysteine-type deubiquitinase activity"/>
    <property type="evidence" value="ECO:0007669"/>
    <property type="project" value="InterPro"/>
</dbReference>
<evidence type="ECO:0000256" key="2">
    <source>
        <dbReference type="SAM" id="MobiDB-lite"/>
    </source>
</evidence>
<dbReference type="SMR" id="G4YZC1"/>
<evidence type="ECO:0000313" key="7">
    <source>
        <dbReference type="Proteomes" id="UP000002640"/>
    </source>
</evidence>
<evidence type="ECO:0000313" key="6">
    <source>
        <dbReference type="EMBL" id="EGZ24596.1"/>
    </source>
</evidence>
<dbReference type="InterPro" id="IPR011992">
    <property type="entry name" value="EF-hand-dom_pair"/>
</dbReference>
<evidence type="ECO:0000259" key="4">
    <source>
        <dbReference type="PROSITE" id="PS50235"/>
    </source>
</evidence>
<dbReference type="KEGG" id="psoj:PHYSODRAFT_311495"/>
<dbReference type="Gene3D" id="2.30.30.140">
    <property type="match status" value="1"/>
</dbReference>
<dbReference type="InterPro" id="IPR035927">
    <property type="entry name" value="DUSP-like_sf"/>
</dbReference>
<dbReference type="PROSITE" id="PS50235">
    <property type="entry name" value="USP_3"/>
    <property type="match status" value="1"/>
</dbReference>
<protein>
    <submittedName>
        <fullName evidence="6">Uncharacterized protein</fullName>
    </submittedName>
</protein>
<dbReference type="Proteomes" id="UP000002640">
    <property type="component" value="Unassembled WGS sequence"/>
</dbReference>
<feature type="domain" description="USP" evidence="4">
    <location>
        <begin position="692"/>
        <end position="1520"/>
    </location>
</feature>
<dbReference type="SUPFAM" id="SSF47473">
    <property type="entry name" value="EF-hand"/>
    <property type="match status" value="1"/>
</dbReference>
<dbReference type="PANTHER" id="PTHR21646">
    <property type="entry name" value="UBIQUITIN CARBOXYL-TERMINAL HYDROLASE"/>
    <property type="match status" value="1"/>
</dbReference>
<dbReference type="Gene3D" id="3.30.2230.10">
    <property type="entry name" value="DUSP-like"/>
    <property type="match status" value="1"/>
</dbReference>
<sequence length="1532" mass="171873">MRSAPSTASPRGGSLRRFFSRRRRRGASARAAAPLGAAAQQSQARRTRLLDSWSLPELFALRELVHVAVNKTPIAPDVQQDPPPVERSTRGHEAARAGASSSASSSTTATSATPPSLASFEEFKRQQAQQTRVDAALERGKRFYFSRRADSRLKLSSRRHFVRLFPLLERASRAAQRTLFRAFDCDDSGKIEFDELCEMLARVRQARGSSVREMAELAFSWFQGDRSDGVLTHADVKLLAVTVTELGGESKLQTEHGYDLVASLTKLVLGHGQHQVNKQTFCKEMDCALGAHVLHVLLAPFGVVKALLDEETVLQEVESTQWKSGDTAYVVSSSWWTQWRKYVQPDQCKRNSQQPNQVNGSQQEQHAGEQQPQERNAPQQQHVAECHPRPGPIDNSDITANEQLGTLRPGIAEGRDYVLVSVSVWKRLVQAYGCGPEYPRQIIEVLDEQQQEMPTREDEKISESTGVTLVLKSSDGQRQQRIRVELYPVALQVRLARHDSRHVYLVYARRFLLPRDSTLKEIVCRMGVFPGVNAREVTLWLRRHRLQSWVRLECSLEAPHATLRGLQITSAQELLVDFRALEIDDDPQSIAQQRRRSSLANMRAPFNVAMLQPVGNDFVCCPSLSLAKFARTGDWKVLRESMAAEQEAAASASLVSAHVGPGGVLVGLTKHMEVSTQKSRGRLVAHVGLRATGLINMGNTCFMNSALQCFVHSPVFREYFLSNRFEAEVNKRNHLGSRGAVAAAYAQLQSSLWRERDQGHLLPGRFRDEFTRVRRHFEETRQYDAHEFMVALLDCLHEDLNQGCRMIAASADAAIQDRSSKCLGFGSFIGNDDLEHEEEDLHTHHGPAETSSDEAQGDAAWREYTGVNSSVVVDLFHGQMRTETVCGTCGERKCTFDPNLFFSLPIPESNFVRVEVSVLLQARKLPNNDEIEDDADTAVQAVQRGFWLRRGSNVGAFCDRIAAVHGRASGNRFLLVEIRRNRIKRIVEGDEVVDKLAIAAAGSLAAYERAWTLSEIPIVPAALSELFRAHGIDSTDSGKSVIVPEGVRNFSDLRVGSRVDARDNHNDWHPGTVIELGGDEPEREDAHHKVVDKHSHQRVRVHFDAFSSKWDKWFTGRDWKSKRLQPLHTRTSKATEVFEVQVVHRFCSQPSSSTSEAGQTSGDDHSFTGDLPSSQKFSNSGTLERLSLNVFGLPLFVTIASDKTAQDMHQALLLQTARFWRGFNGDETSVGNNQHEDSDHLTLPYEVRVVNLEDLTTERGELLPFDSSALLQHFSTRSVLALDWFDNREYSSLEMRAPDDVPVEVVEAAKTDQDLRADLDAAATALEQKATDSEEKQPPMDDDDSPPMYAVPLTKCMDALMREEAISLEDHWVCERCGVPREGSRFSAIWRLPDLVMVQLKRFQYLENQHKQKVRALVDFPLKGLDFSKWMGHQDATGSAVYDLYAVANHVGGLTRGHYTAYCRYDADFPESSALFKANEENGDVQCSDLWFRFDDEKVSEIAPGDVVTDAAYVLFYKRRTLSPHNVLRYAL</sequence>
<dbReference type="InterPro" id="IPR038765">
    <property type="entry name" value="Papain-like_cys_pep_sf"/>
</dbReference>
<dbReference type="GO" id="GO:0005509">
    <property type="term" value="F:calcium ion binding"/>
    <property type="evidence" value="ECO:0007669"/>
    <property type="project" value="InterPro"/>
</dbReference>
<feature type="compositionally biased region" description="Polar residues" evidence="2">
    <location>
        <begin position="1149"/>
        <end position="1161"/>
    </location>
</feature>
<keyword evidence="1" id="KW-0106">Calcium</keyword>
<dbReference type="Pfam" id="PF06337">
    <property type="entry name" value="DUSP"/>
    <property type="match status" value="1"/>
</dbReference>
<gene>
    <name evidence="6" type="ORF">PHYSODRAFT_311495</name>
</gene>
<feature type="compositionally biased region" description="Low complexity" evidence="2">
    <location>
        <begin position="28"/>
        <end position="44"/>
    </location>
</feature>
<evidence type="ECO:0000259" key="5">
    <source>
        <dbReference type="PROSITE" id="PS51283"/>
    </source>
</evidence>
<name>G4YZC1_PHYSP</name>
<feature type="region of interest" description="Disordered" evidence="2">
    <location>
        <begin position="1326"/>
        <end position="1347"/>
    </location>
</feature>
<dbReference type="PROSITE" id="PS00018">
    <property type="entry name" value="EF_HAND_1"/>
    <property type="match status" value="1"/>
</dbReference>
<dbReference type="Gene3D" id="3.90.70.10">
    <property type="entry name" value="Cysteine proteinases"/>
    <property type="match status" value="2"/>
</dbReference>
<feature type="region of interest" description="Disordered" evidence="2">
    <location>
        <begin position="1149"/>
        <end position="1173"/>
    </location>
</feature>